<evidence type="ECO:0000256" key="6">
    <source>
        <dbReference type="ARBA" id="ARBA00023125"/>
    </source>
</evidence>
<dbReference type="CDD" id="cd17536">
    <property type="entry name" value="REC_YesN-like"/>
    <property type="match status" value="1"/>
</dbReference>
<evidence type="ECO:0000256" key="3">
    <source>
        <dbReference type="ARBA" id="ARBA00022553"/>
    </source>
</evidence>
<dbReference type="Pfam" id="PF12833">
    <property type="entry name" value="HTH_18"/>
    <property type="match status" value="1"/>
</dbReference>
<keyword evidence="6" id="KW-0238">DNA-binding</keyword>
<dbReference type="SMART" id="SM00342">
    <property type="entry name" value="HTH_ARAC"/>
    <property type="match status" value="1"/>
</dbReference>
<evidence type="ECO:0000256" key="7">
    <source>
        <dbReference type="ARBA" id="ARBA00023163"/>
    </source>
</evidence>
<dbReference type="PROSITE" id="PS50887">
    <property type="entry name" value="GGDEF"/>
    <property type="match status" value="1"/>
</dbReference>
<dbReference type="SUPFAM" id="SSF52172">
    <property type="entry name" value="CheY-like"/>
    <property type="match status" value="1"/>
</dbReference>
<evidence type="ECO:0000259" key="9">
    <source>
        <dbReference type="PROSITE" id="PS01124"/>
    </source>
</evidence>
<dbReference type="SUPFAM" id="SSF46689">
    <property type="entry name" value="Homeodomain-like"/>
    <property type="match status" value="1"/>
</dbReference>
<evidence type="ECO:0000256" key="4">
    <source>
        <dbReference type="ARBA" id="ARBA00023012"/>
    </source>
</evidence>
<dbReference type="InterPro" id="IPR051552">
    <property type="entry name" value="HptR"/>
</dbReference>
<keyword evidence="13" id="KW-1185">Reference proteome</keyword>
<protein>
    <submittedName>
        <fullName evidence="12">Response regulator</fullName>
    </submittedName>
</protein>
<dbReference type="Pfam" id="PF00072">
    <property type="entry name" value="Response_reg"/>
    <property type="match status" value="1"/>
</dbReference>
<dbReference type="InterPro" id="IPR000160">
    <property type="entry name" value="GGDEF_dom"/>
</dbReference>
<dbReference type="PROSITE" id="PS00041">
    <property type="entry name" value="HTH_ARAC_FAMILY_1"/>
    <property type="match status" value="1"/>
</dbReference>
<dbReference type="Proteomes" id="UP000564806">
    <property type="component" value="Unassembled WGS sequence"/>
</dbReference>
<dbReference type="PANTHER" id="PTHR42713:SF3">
    <property type="entry name" value="TRANSCRIPTIONAL REGULATORY PROTEIN HPTR"/>
    <property type="match status" value="1"/>
</dbReference>
<evidence type="ECO:0000256" key="2">
    <source>
        <dbReference type="ARBA" id="ARBA00022490"/>
    </source>
</evidence>
<evidence type="ECO:0000259" key="11">
    <source>
        <dbReference type="PROSITE" id="PS50887"/>
    </source>
</evidence>
<feature type="modified residue" description="4-aspartylphosphate" evidence="8">
    <location>
        <position position="55"/>
    </location>
</feature>
<dbReference type="AlphaFoldDB" id="A0A850ETQ7"/>
<evidence type="ECO:0000256" key="1">
    <source>
        <dbReference type="ARBA" id="ARBA00004496"/>
    </source>
</evidence>
<evidence type="ECO:0000259" key="10">
    <source>
        <dbReference type="PROSITE" id="PS50110"/>
    </source>
</evidence>
<dbReference type="InterPro" id="IPR018060">
    <property type="entry name" value="HTH_AraC"/>
</dbReference>
<dbReference type="InterPro" id="IPR011006">
    <property type="entry name" value="CheY-like_superfamily"/>
</dbReference>
<feature type="domain" description="Response regulatory" evidence="10">
    <location>
        <begin position="3"/>
        <end position="121"/>
    </location>
</feature>
<dbReference type="GO" id="GO:0000160">
    <property type="term" value="P:phosphorelay signal transduction system"/>
    <property type="evidence" value="ECO:0007669"/>
    <property type="project" value="UniProtKB-KW"/>
</dbReference>
<dbReference type="PROSITE" id="PS01124">
    <property type="entry name" value="HTH_ARAC_FAMILY_2"/>
    <property type="match status" value="1"/>
</dbReference>
<dbReference type="PRINTS" id="PR00032">
    <property type="entry name" value="HTHARAC"/>
</dbReference>
<dbReference type="InterPro" id="IPR009057">
    <property type="entry name" value="Homeodomain-like_sf"/>
</dbReference>
<comment type="subcellular location">
    <subcellularLocation>
        <location evidence="1">Cytoplasm</location>
    </subcellularLocation>
</comment>
<dbReference type="PROSITE" id="PS50110">
    <property type="entry name" value="RESPONSE_REGULATORY"/>
    <property type="match status" value="1"/>
</dbReference>
<evidence type="ECO:0000256" key="8">
    <source>
        <dbReference type="PROSITE-ProRule" id="PRU00169"/>
    </source>
</evidence>
<proteinExistence type="predicted"/>
<feature type="domain" description="GGDEF" evidence="11">
    <location>
        <begin position="184"/>
        <end position="317"/>
    </location>
</feature>
<dbReference type="RefSeq" id="WP_175373642.1">
    <property type="nucleotide sequence ID" value="NZ_JABWCS010000218.1"/>
</dbReference>
<dbReference type="Gene3D" id="3.40.50.2300">
    <property type="match status" value="1"/>
</dbReference>
<evidence type="ECO:0000313" key="12">
    <source>
        <dbReference type="EMBL" id="NUU63220.1"/>
    </source>
</evidence>
<evidence type="ECO:0000256" key="5">
    <source>
        <dbReference type="ARBA" id="ARBA00023015"/>
    </source>
</evidence>
<keyword evidence="7" id="KW-0804">Transcription</keyword>
<name>A0A850ETQ7_9BACL</name>
<sequence length="545" mass="63427">MFSVLIVDDEFEIREGLCQQVPWHEYGISSVTQAADGDEALRLAEECRPDLIITDIKMRGVSGLDLLRQLQAIEDYHWKAILISGYNNFSFAKQALHLGAMDYILKPISMTELDQIVRKSIEILTMERMEQKKRAHINDQMQFALPKLREELLHEIVENDYDPYRETRISHRLKTLKLGWMKEMELQLMIVEADNLRAFTNRHGIADEKKLILFGIGNVVSQTLGEEIGATSVLFKDSHERWIAIIGYSGYEAAERCLSLAEKCLERINKFVKVHASIALSPPVQELHQLHQMYSRCEEYLKRKAQQGGNRLFMEEGEEEGRIYEKPSIREPKAVIDLVKYGNDEEIRETLSDFEEMVQFWGSLDLRDVQQHIFTWLMEVYRAAAAVGWSDRSWERDPIALWDRLEQYDTLQSLQEQVQQCLLALAGDFRKMSNASSQIVQEAERMIRSRYAENLSLQIVASAVHVTPVWLSNLYKKEKGRTFLEELTQVRICKAKEMLGESMYKIYQISYLVGYKDPVHFSKLFKKHVGITPKEYRRMRGIVDD</sequence>
<gene>
    <name evidence="12" type="ORF">HPT30_22970</name>
</gene>
<feature type="domain" description="HTH araC/xylS-type" evidence="9">
    <location>
        <begin position="441"/>
        <end position="539"/>
    </location>
</feature>
<dbReference type="GO" id="GO:0005737">
    <property type="term" value="C:cytoplasm"/>
    <property type="evidence" value="ECO:0007669"/>
    <property type="project" value="UniProtKB-SubCell"/>
</dbReference>
<keyword evidence="5" id="KW-0805">Transcription regulation</keyword>
<dbReference type="PANTHER" id="PTHR42713">
    <property type="entry name" value="HISTIDINE KINASE-RELATED"/>
    <property type="match status" value="1"/>
</dbReference>
<reference evidence="12" key="1">
    <citation type="submission" date="2020-06" db="EMBL/GenBank/DDBJ databases">
        <title>Paenibacillus sp. nov., isolated from soil.</title>
        <authorList>
            <person name="Seo Y.L."/>
        </authorList>
    </citation>
    <scope>NUCLEOTIDE SEQUENCE [LARGE SCALE GENOMIC DNA]</scope>
    <source>
        <strain evidence="12">JW14</strain>
    </source>
</reference>
<dbReference type="Gene3D" id="1.10.10.60">
    <property type="entry name" value="Homeodomain-like"/>
    <property type="match status" value="2"/>
</dbReference>
<accession>A0A850ETQ7</accession>
<dbReference type="EMBL" id="JABWCS010000218">
    <property type="protein sequence ID" value="NUU63220.1"/>
    <property type="molecule type" value="Genomic_DNA"/>
</dbReference>
<keyword evidence="2" id="KW-0963">Cytoplasm</keyword>
<dbReference type="GO" id="GO:0043565">
    <property type="term" value="F:sequence-specific DNA binding"/>
    <property type="evidence" value="ECO:0007669"/>
    <property type="project" value="InterPro"/>
</dbReference>
<evidence type="ECO:0000313" key="13">
    <source>
        <dbReference type="Proteomes" id="UP000564806"/>
    </source>
</evidence>
<organism evidence="12 13">
    <name type="scientific">Paenibacillus agri</name>
    <dbReference type="NCBI Taxonomy" id="2744309"/>
    <lineage>
        <taxon>Bacteria</taxon>
        <taxon>Bacillati</taxon>
        <taxon>Bacillota</taxon>
        <taxon>Bacilli</taxon>
        <taxon>Bacillales</taxon>
        <taxon>Paenibacillaceae</taxon>
        <taxon>Paenibacillus</taxon>
    </lineage>
</organism>
<keyword evidence="4" id="KW-0902">Two-component regulatory system</keyword>
<dbReference type="InterPro" id="IPR020449">
    <property type="entry name" value="Tscrpt_reg_AraC-type_HTH"/>
</dbReference>
<comment type="caution">
    <text evidence="12">The sequence shown here is derived from an EMBL/GenBank/DDBJ whole genome shotgun (WGS) entry which is preliminary data.</text>
</comment>
<dbReference type="InterPro" id="IPR018062">
    <property type="entry name" value="HTH_AraC-typ_CS"/>
</dbReference>
<dbReference type="GO" id="GO:0003700">
    <property type="term" value="F:DNA-binding transcription factor activity"/>
    <property type="evidence" value="ECO:0007669"/>
    <property type="project" value="InterPro"/>
</dbReference>
<keyword evidence="3 8" id="KW-0597">Phosphoprotein</keyword>
<dbReference type="InterPro" id="IPR001789">
    <property type="entry name" value="Sig_transdc_resp-reg_receiver"/>
</dbReference>
<dbReference type="SMART" id="SM00448">
    <property type="entry name" value="REC"/>
    <property type="match status" value="1"/>
</dbReference>